<reference evidence="6" key="1">
    <citation type="submission" date="2021-06" db="EMBL/GenBank/DDBJ databases">
        <authorList>
            <person name="Kallberg Y."/>
            <person name="Tangrot J."/>
            <person name="Rosling A."/>
        </authorList>
    </citation>
    <scope>NUCLEOTIDE SEQUENCE</scope>
    <source>
        <strain evidence="6">FL966</strain>
    </source>
</reference>
<keyword evidence="7" id="KW-1185">Reference proteome</keyword>
<dbReference type="Proteomes" id="UP000789759">
    <property type="component" value="Unassembled WGS sequence"/>
</dbReference>
<evidence type="ECO:0000313" key="7">
    <source>
        <dbReference type="Proteomes" id="UP000789759"/>
    </source>
</evidence>
<keyword evidence="3" id="KW-0863">Zinc-finger</keyword>
<evidence type="ECO:0000256" key="4">
    <source>
        <dbReference type="ARBA" id="ARBA00022833"/>
    </source>
</evidence>
<evidence type="ECO:0000256" key="5">
    <source>
        <dbReference type="ARBA" id="ARBA00023242"/>
    </source>
</evidence>
<organism evidence="6 7">
    <name type="scientific">Cetraspora pellucida</name>
    <dbReference type="NCBI Taxonomy" id="1433469"/>
    <lineage>
        <taxon>Eukaryota</taxon>
        <taxon>Fungi</taxon>
        <taxon>Fungi incertae sedis</taxon>
        <taxon>Mucoromycota</taxon>
        <taxon>Glomeromycotina</taxon>
        <taxon>Glomeromycetes</taxon>
        <taxon>Diversisporales</taxon>
        <taxon>Gigasporaceae</taxon>
        <taxon>Cetraspora</taxon>
    </lineage>
</organism>
<sequence>MESEEENIYLDENYIIENNISEIIDDDILDNINNISENETNISQENEENNIETDDKPNFRSTVHQHFKNNFFQTIIKRLNNIVKIPSADTISNKIVKLYNNKQLNLQKKLQEIPSKILYTLDIWTSKNQKSFIRITAYWISED</sequence>
<keyword evidence="2" id="KW-0479">Metal-binding</keyword>
<keyword evidence="4" id="KW-0862">Zinc</keyword>
<dbReference type="GO" id="GO:0005634">
    <property type="term" value="C:nucleus"/>
    <property type="evidence" value="ECO:0007669"/>
    <property type="project" value="UniProtKB-SubCell"/>
</dbReference>
<protein>
    <submittedName>
        <fullName evidence="6">20356_t:CDS:1</fullName>
    </submittedName>
</protein>
<dbReference type="PANTHER" id="PTHR46481:SF10">
    <property type="entry name" value="ZINC FINGER BED DOMAIN-CONTAINING PROTEIN 39"/>
    <property type="match status" value="1"/>
</dbReference>
<evidence type="ECO:0000256" key="1">
    <source>
        <dbReference type="ARBA" id="ARBA00004123"/>
    </source>
</evidence>
<dbReference type="PANTHER" id="PTHR46481">
    <property type="entry name" value="ZINC FINGER BED DOMAIN-CONTAINING PROTEIN 4"/>
    <property type="match status" value="1"/>
</dbReference>
<comment type="caution">
    <text evidence="6">The sequence shown here is derived from an EMBL/GenBank/DDBJ whole genome shotgun (WGS) entry which is preliminary data.</text>
</comment>
<name>A0A9N9HSY3_9GLOM</name>
<comment type="subcellular location">
    <subcellularLocation>
        <location evidence="1">Nucleus</location>
    </subcellularLocation>
</comment>
<evidence type="ECO:0000256" key="2">
    <source>
        <dbReference type="ARBA" id="ARBA00022723"/>
    </source>
</evidence>
<evidence type="ECO:0000256" key="3">
    <source>
        <dbReference type="ARBA" id="ARBA00022771"/>
    </source>
</evidence>
<gene>
    <name evidence="6" type="ORF">CPELLU_LOCUS11970</name>
</gene>
<dbReference type="InterPro" id="IPR052035">
    <property type="entry name" value="ZnF_BED_domain_contain"/>
</dbReference>
<proteinExistence type="predicted"/>
<dbReference type="AlphaFoldDB" id="A0A9N9HSY3"/>
<dbReference type="GO" id="GO:0008270">
    <property type="term" value="F:zinc ion binding"/>
    <property type="evidence" value="ECO:0007669"/>
    <property type="project" value="UniProtKB-KW"/>
</dbReference>
<evidence type="ECO:0000313" key="6">
    <source>
        <dbReference type="EMBL" id="CAG8703776.1"/>
    </source>
</evidence>
<keyword evidence="5" id="KW-0539">Nucleus</keyword>
<accession>A0A9N9HSY3</accession>
<dbReference type="EMBL" id="CAJVQA010011062">
    <property type="protein sequence ID" value="CAG8703776.1"/>
    <property type="molecule type" value="Genomic_DNA"/>
</dbReference>
<dbReference type="OrthoDB" id="2610923at2759"/>